<dbReference type="Pfam" id="PF14205">
    <property type="entry name" value="Cys_rich_KTR"/>
    <property type="match status" value="1"/>
</dbReference>
<gene>
    <name evidence="1" type="ORF">BHK98_01955</name>
</gene>
<name>A0A1Q9JFM6_9FIRM</name>
<reference evidence="1 2" key="1">
    <citation type="journal article" date="2016" name="Appl. Environ. Microbiol.">
        <title>Function and Phylogeny of Bacterial Butyryl Coenzyme A:Acetate Transferases and Their Diversity in the Proximal Colon of Swine.</title>
        <authorList>
            <person name="Trachsel J."/>
            <person name="Bayles D.O."/>
            <person name="Looft T."/>
            <person name="Levine U.Y."/>
            <person name="Allen H.K."/>
        </authorList>
    </citation>
    <scope>NUCLEOTIDE SEQUENCE [LARGE SCALE GENOMIC DNA]</scope>
    <source>
        <strain evidence="1 2">68-3-10</strain>
    </source>
</reference>
<dbReference type="RefSeq" id="WP_075711965.1">
    <property type="nucleotide sequence ID" value="NZ_MJIE01000001.1"/>
</dbReference>
<sequence length="61" mass="7023">MNMKWVLCPHCGNKTRVQIRGDTELKHFPLYCPKCKTGTLIDLKGEHITIIKEPDAKTQSR</sequence>
<proteinExistence type="predicted"/>
<comment type="caution">
    <text evidence="1">The sequence shown here is derived from an EMBL/GenBank/DDBJ whole genome shotgun (WGS) entry which is preliminary data.</text>
</comment>
<keyword evidence="2" id="KW-1185">Reference proteome</keyword>
<evidence type="ECO:0000313" key="1">
    <source>
        <dbReference type="EMBL" id="OLR54947.1"/>
    </source>
</evidence>
<protein>
    <submittedName>
        <fullName evidence="1">Conjugal transfer protein</fullName>
    </submittedName>
</protein>
<dbReference type="EMBL" id="MJIE01000001">
    <property type="protein sequence ID" value="OLR54947.1"/>
    <property type="molecule type" value="Genomic_DNA"/>
</dbReference>
<dbReference type="AlphaFoldDB" id="A0A1Q9JFM6"/>
<organism evidence="1 2">
    <name type="scientific">Hornefia porci</name>
    <dbReference type="NCBI Taxonomy" id="2652292"/>
    <lineage>
        <taxon>Bacteria</taxon>
        <taxon>Bacillati</taxon>
        <taxon>Bacillota</taxon>
        <taxon>Clostridia</taxon>
        <taxon>Peptostreptococcales</taxon>
        <taxon>Anaerovoracaceae</taxon>
        <taxon>Hornefia</taxon>
    </lineage>
</organism>
<evidence type="ECO:0000313" key="2">
    <source>
        <dbReference type="Proteomes" id="UP000187404"/>
    </source>
</evidence>
<dbReference type="OrthoDB" id="9804828at2"/>
<dbReference type="InterPro" id="IPR025957">
    <property type="entry name" value="Cys_rich_KTR"/>
</dbReference>
<accession>A0A1Q9JFM6</accession>
<dbReference type="Proteomes" id="UP000187404">
    <property type="component" value="Unassembled WGS sequence"/>
</dbReference>